<evidence type="ECO:0000256" key="2">
    <source>
        <dbReference type="ARBA" id="ARBA00004738"/>
    </source>
</evidence>
<dbReference type="PIRSF" id="PIRSF000190">
    <property type="entry name" value="Pyd_amn-ph_oxd"/>
    <property type="match status" value="1"/>
</dbReference>
<comment type="cofactor">
    <cofactor evidence="1">
        <name>FMN</name>
        <dbReference type="ChEBI" id="CHEBI:58210"/>
    </cofactor>
</comment>
<evidence type="ECO:0000256" key="4">
    <source>
        <dbReference type="ARBA" id="ARBA00012801"/>
    </source>
</evidence>
<evidence type="ECO:0000259" key="8">
    <source>
        <dbReference type="Pfam" id="PF01243"/>
    </source>
</evidence>
<evidence type="ECO:0000256" key="3">
    <source>
        <dbReference type="ARBA" id="ARBA00005037"/>
    </source>
</evidence>
<reference evidence="11" key="1">
    <citation type="journal article" date="2017" name="Nat. Microbiol.">
        <title>Global analysis of biosynthetic gene clusters reveals vast potential of secondary metabolite production in Penicillium species.</title>
        <authorList>
            <person name="Nielsen J.C."/>
            <person name="Grijseels S."/>
            <person name="Prigent S."/>
            <person name="Ji B."/>
            <person name="Dainat J."/>
            <person name="Nielsen K.F."/>
            <person name="Frisvad J.C."/>
            <person name="Workman M."/>
            <person name="Nielsen J."/>
        </authorList>
    </citation>
    <scope>NUCLEOTIDE SEQUENCE [LARGE SCALE GENOMIC DNA]</scope>
    <source>
        <strain evidence="11">IBT 24891</strain>
    </source>
</reference>
<dbReference type="InterPro" id="IPR019576">
    <property type="entry name" value="Pyridoxamine_oxidase_dimer_C"/>
</dbReference>
<evidence type="ECO:0000313" key="11">
    <source>
        <dbReference type="Proteomes" id="UP000191285"/>
    </source>
</evidence>
<dbReference type="EC" id="1.4.3.5" evidence="4"/>
<dbReference type="SUPFAM" id="SSF50475">
    <property type="entry name" value="FMN-binding split barrel"/>
    <property type="match status" value="1"/>
</dbReference>
<dbReference type="UniPathway" id="UPA01068">
    <property type="reaction ID" value="UER00304"/>
</dbReference>
<accession>A0A1V6TGH4</accession>
<dbReference type="STRING" id="303698.A0A1V6TGH4"/>
<evidence type="ECO:0000256" key="5">
    <source>
        <dbReference type="ARBA" id="ARBA00022630"/>
    </source>
</evidence>
<feature type="domain" description="Pyridoxamine 5'-phosphate oxidase N-terminal" evidence="8">
    <location>
        <begin position="42"/>
        <end position="160"/>
    </location>
</feature>
<feature type="domain" description="Pyridoxine 5'-phosphate oxidase dimerisation C-terminal" evidence="9">
    <location>
        <begin position="178"/>
        <end position="219"/>
    </location>
</feature>
<comment type="pathway">
    <text evidence="3">Cofactor metabolism; pyridoxal 5'-phosphate salvage; pyridoxal 5'-phosphate from pyridoxine 5'-phosphate: step 1/1.</text>
</comment>
<keyword evidence="7" id="KW-0560">Oxidoreductase</keyword>
<comment type="caution">
    <text evidence="10">The sequence shown here is derived from an EMBL/GenBank/DDBJ whole genome shotgun (WGS) entry which is preliminary data.</text>
</comment>
<dbReference type="PANTHER" id="PTHR10851:SF0">
    <property type="entry name" value="PYRIDOXINE-5'-PHOSPHATE OXIDASE"/>
    <property type="match status" value="1"/>
</dbReference>
<dbReference type="NCBIfam" id="TIGR00558">
    <property type="entry name" value="pdxH"/>
    <property type="match status" value="1"/>
</dbReference>
<dbReference type="InterPro" id="IPR000659">
    <property type="entry name" value="Pyridox_Oxase"/>
</dbReference>
<evidence type="ECO:0000256" key="1">
    <source>
        <dbReference type="ARBA" id="ARBA00001917"/>
    </source>
</evidence>
<gene>
    <name evidence="10" type="ORF">PENSTE_c006G04766</name>
</gene>
<dbReference type="Pfam" id="PF10590">
    <property type="entry name" value="PNP_phzG_C"/>
    <property type="match status" value="1"/>
</dbReference>
<dbReference type="Proteomes" id="UP000191285">
    <property type="component" value="Unassembled WGS sequence"/>
</dbReference>
<dbReference type="NCBIfam" id="NF004231">
    <property type="entry name" value="PRK05679.1"/>
    <property type="match status" value="1"/>
</dbReference>
<comment type="pathway">
    <text evidence="2">Cofactor metabolism; pyridoxal 5'-phosphate salvage; pyridoxal 5'-phosphate from pyridoxamine 5'-phosphate: step 1/1.</text>
</comment>
<keyword evidence="6" id="KW-0288">FMN</keyword>
<proteinExistence type="predicted"/>
<dbReference type="GO" id="GO:0010181">
    <property type="term" value="F:FMN binding"/>
    <property type="evidence" value="ECO:0007669"/>
    <property type="project" value="InterPro"/>
</dbReference>
<sequence length="219" mass="25144">MEDTFRTELRQTKVLEGPFPELNIKTIPSTPQETFKKWFHDAKNSNIREPHAMTLSTVDEEGYPDARILILKNVDERGWHFAIKADSPKGKHLAKTGRAALTFYWPGLARQVRIKGQAVPLSDDESAKDYLDRPVESRVSAVASKQSDVLPGLDFLQESLARTRDLLKEDPFVGVDKWRVYAVAPEMVEFWQGDSNRLHKRVQFVQKGDGSWEKHMLWP</sequence>
<dbReference type="InterPro" id="IPR011576">
    <property type="entry name" value="Pyridox_Oxase_N"/>
</dbReference>
<evidence type="ECO:0000259" key="9">
    <source>
        <dbReference type="Pfam" id="PF10590"/>
    </source>
</evidence>
<dbReference type="GO" id="GO:0004733">
    <property type="term" value="F:pyridoxamine phosphate oxidase activity"/>
    <property type="evidence" value="ECO:0007669"/>
    <property type="project" value="UniProtKB-EC"/>
</dbReference>
<dbReference type="AlphaFoldDB" id="A0A1V6TGH4"/>
<name>A0A1V6TGH4_9EURO</name>
<evidence type="ECO:0000256" key="7">
    <source>
        <dbReference type="ARBA" id="ARBA00023002"/>
    </source>
</evidence>
<dbReference type="Gene3D" id="2.30.110.10">
    <property type="entry name" value="Electron Transport, Fmn-binding Protein, Chain A"/>
    <property type="match status" value="1"/>
</dbReference>
<organism evidence="10 11">
    <name type="scientific">Penicillium steckii</name>
    <dbReference type="NCBI Taxonomy" id="303698"/>
    <lineage>
        <taxon>Eukaryota</taxon>
        <taxon>Fungi</taxon>
        <taxon>Dikarya</taxon>
        <taxon>Ascomycota</taxon>
        <taxon>Pezizomycotina</taxon>
        <taxon>Eurotiomycetes</taxon>
        <taxon>Eurotiomycetidae</taxon>
        <taxon>Eurotiales</taxon>
        <taxon>Aspergillaceae</taxon>
        <taxon>Penicillium</taxon>
    </lineage>
</organism>
<dbReference type="PANTHER" id="PTHR10851">
    <property type="entry name" value="PYRIDOXINE-5-PHOSPHATE OXIDASE"/>
    <property type="match status" value="1"/>
</dbReference>
<keyword evidence="5" id="KW-0285">Flavoprotein</keyword>
<dbReference type="GO" id="GO:0008615">
    <property type="term" value="P:pyridoxine biosynthetic process"/>
    <property type="evidence" value="ECO:0007669"/>
    <property type="project" value="InterPro"/>
</dbReference>
<protein>
    <recommendedName>
        <fullName evidence="4">pyridoxal 5'-phosphate synthase</fullName>
        <ecNumber evidence="4">1.4.3.5</ecNumber>
    </recommendedName>
</protein>
<evidence type="ECO:0000313" key="10">
    <source>
        <dbReference type="EMBL" id="OQE25458.1"/>
    </source>
</evidence>
<dbReference type="Pfam" id="PF01243">
    <property type="entry name" value="PNPOx_N"/>
    <property type="match status" value="1"/>
</dbReference>
<dbReference type="EMBL" id="MLKD01000006">
    <property type="protein sequence ID" value="OQE25458.1"/>
    <property type="molecule type" value="Genomic_DNA"/>
</dbReference>
<keyword evidence="11" id="KW-1185">Reference proteome</keyword>
<evidence type="ECO:0000256" key="6">
    <source>
        <dbReference type="ARBA" id="ARBA00022643"/>
    </source>
</evidence>
<dbReference type="OrthoDB" id="303614at2759"/>
<dbReference type="InterPro" id="IPR012349">
    <property type="entry name" value="Split_barrel_FMN-bd"/>
</dbReference>